<organism>
    <name type="scientific">Ixodes scapularis</name>
    <name type="common">Black-legged tick</name>
    <name type="synonym">Deer tick</name>
    <dbReference type="NCBI Taxonomy" id="6945"/>
    <lineage>
        <taxon>Eukaryota</taxon>
        <taxon>Metazoa</taxon>
        <taxon>Ecdysozoa</taxon>
        <taxon>Arthropoda</taxon>
        <taxon>Chelicerata</taxon>
        <taxon>Arachnida</taxon>
        <taxon>Acari</taxon>
        <taxon>Parasitiformes</taxon>
        <taxon>Ixodida</taxon>
        <taxon>Ixodoidea</taxon>
        <taxon>Ixodidae</taxon>
        <taxon>Ixodinae</taxon>
        <taxon>Ixodes</taxon>
    </lineage>
</organism>
<protein>
    <submittedName>
        <fullName evidence="3 4">Hebreain, putative</fullName>
    </submittedName>
</protein>
<dbReference type="EMBL" id="ABJB010467959">
    <property type="status" value="NOT_ANNOTATED_CDS"/>
    <property type="molecule type" value="Genomic_DNA"/>
</dbReference>
<evidence type="ECO:0000256" key="1">
    <source>
        <dbReference type="SAM" id="Phobius"/>
    </source>
</evidence>
<dbReference type="AlphaFoldDB" id="B7PX22"/>
<keyword evidence="1" id="KW-1133">Transmembrane helix</keyword>
<dbReference type="EnsemblMetazoa" id="ISCW007491-RA">
    <property type="protein sequence ID" value="ISCW007491-PA"/>
    <property type="gene ID" value="ISCW007491"/>
</dbReference>
<dbReference type="OrthoDB" id="6493950at2759"/>
<evidence type="ECO:0000256" key="2">
    <source>
        <dbReference type="SAM" id="SignalP"/>
    </source>
</evidence>
<keyword evidence="2" id="KW-0732">Signal</keyword>
<feature type="transmembrane region" description="Helical" evidence="1">
    <location>
        <begin position="35"/>
        <end position="57"/>
    </location>
</feature>
<evidence type="ECO:0000313" key="5">
    <source>
        <dbReference type="Proteomes" id="UP000001555"/>
    </source>
</evidence>
<name>B7PX22_IXOSC</name>
<dbReference type="Gene3D" id="1.10.150.440">
    <property type="match status" value="1"/>
</dbReference>
<feature type="chain" id="PRO_5010826477" evidence="2">
    <location>
        <begin position="20"/>
        <end position="218"/>
    </location>
</feature>
<dbReference type="VEuPathDB" id="VectorBase:ISCW007491"/>
<evidence type="ECO:0000313" key="3">
    <source>
        <dbReference type="EMBL" id="EEC11144.1"/>
    </source>
</evidence>
<dbReference type="VEuPathDB" id="VectorBase:ISCI007491"/>
<keyword evidence="5" id="KW-1185">Reference proteome</keyword>
<reference evidence="3 5" key="1">
    <citation type="submission" date="2008-03" db="EMBL/GenBank/DDBJ databases">
        <title>Annotation of Ixodes scapularis.</title>
        <authorList>
            <consortium name="Ixodes scapularis Genome Project Consortium"/>
            <person name="Caler E."/>
            <person name="Hannick L.I."/>
            <person name="Bidwell S."/>
            <person name="Joardar V."/>
            <person name="Thiagarajan M."/>
            <person name="Amedeo P."/>
            <person name="Galinsky K.J."/>
            <person name="Schobel S."/>
            <person name="Inman J."/>
            <person name="Hostetler J."/>
            <person name="Miller J."/>
            <person name="Hammond M."/>
            <person name="Megy K."/>
            <person name="Lawson D."/>
            <person name="Kodira C."/>
            <person name="Sutton G."/>
            <person name="Meyer J."/>
            <person name="Hill C.A."/>
            <person name="Birren B."/>
            <person name="Nene V."/>
            <person name="Collins F."/>
            <person name="Alarcon-Chaidez F."/>
            <person name="Wikel S."/>
            <person name="Strausberg R."/>
        </authorList>
    </citation>
    <scope>NUCLEOTIDE SEQUENCE [LARGE SCALE GENOMIC DNA]</scope>
    <source>
        <strain evidence="5">Wikel</strain>
        <strain evidence="3">Wikel colony</strain>
    </source>
</reference>
<keyword evidence="1" id="KW-0812">Transmembrane</keyword>
<dbReference type="PaxDb" id="6945-B7PX22"/>
<dbReference type="InParanoid" id="B7PX22"/>
<sequence length="218" mass="24622">MKFALACLMLSVMALVVSARNEHHCNKFKKYKCQRLSFPAVIFVHLALFCLNLLLQLSEKSDAEMKKLIACVIAKVPDASSFYDTLDKMIKELGCTERLCAVRKLCGHEDVVSMFEPLSGEPLWCIIVYSERGREKINESFGDIPYRKVYPTLCVPRRRAYVTSCEPTSRDSPSSIQRARIGHDDFLRLERVGFPSASGGARCVAILFTKHRGAVRLL</sequence>
<dbReference type="HOGENOM" id="CLU_1268171_0_0_1"/>
<reference evidence="4" key="2">
    <citation type="submission" date="2020-05" db="UniProtKB">
        <authorList>
            <consortium name="EnsemblMetazoa"/>
        </authorList>
    </citation>
    <scope>IDENTIFICATION</scope>
    <source>
        <strain evidence="4">wikel</strain>
    </source>
</reference>
<evidence type="ECO:0000313" key="4">
    <source>
        <dbReference type="EnsemblMetazoa" id="ISCW007491-PA"/>
    </source>
</evidence>
<dbReference type="VEuPathDB" id="VectorBase:ISCP_004672"/>
<dbReference type="EMBL" id="DS811257">
    <property type="protein sequence ID" value="EEC11144.1"/>
    <property type="molecule type" value="Genomic_DNA"/>
</dbReference>
<accession>B7PX22</accession>
<keyword evidence="1" id="KW-0472">Membrane</keyword>
<feature type="signal peptide" evidence="2">
    <location>
        <begin position="1"/>
        <end position="19"/>
    </location>
</feature>
<proteinExistence type="predicted"/>
<gene>
    <name evidence="3" type="ORF">IscW_ISCW007491</name>
</gene>
<dbReference type="Proteomes" id="UP000001555">
    <property type="component" value="Unassembled WGS sequence"/>
</dbReference>